<protein>
    <submittedName>
        <fullName evidence="2">Uncharacterized protein</fullName>
    </submittedName>
</protein>
<reference evidence="2 3" key="1">
    <citation type="submission" date="2020-08" db="EMBL/GenBank/DDBJ databases">
        <authorList>
            <person name="Koutsovoulos G."/>
            <person name="Danchin GJ E."/>
        </authorList>
    </citation>
    <scope>NUCLEOTIDE SEQUENCE [LARGE SCALE GENOMIC DNA]</scope>
</reference>
<dbReference type="EMBL" id="CAJEWN010001390">
    <property type="protein sequence ID" value="CAD2197052.1"/>
    <property type="molecule type" value="Genomic_DNA"/>
</dbReference>
<accession>A0A6V7XCY6</accession>
<keyword evidence="1" id="KW-0732">Signal</keyword>
<sequence length="196" mass="22046">MNLIVRITILLIISIILTIIVHARNIATNKITSGLKTRATLNKLCNNTLEDDEYYANQCDGAVYSAIFSASSTCDIYHNATKLHPIETELCERYFNSRDYIKSCKASLEVEIILRCLCHPNKKCCTHTANTVMAAVEPYCKIFSSNIFNNVKEICSDNKLCESINKVDVKKARKDCYDAFGIPVSEDAVPFEIFKA</sequence>
<feature type="chain" id="PRO_5028092123" evidence="1">
    <location>
        <begin position="24"/>
        <end position="196"/>
    </location>
</feature>
<evidence type="ECO:0000313" key="2">
    <source>
        <dbReference type="EMBL" id="CAD2197052.1"/>
    </source>
</evidence>
<gene>
    <name evidence="2" type="ORF">MENT_LOCUS50266</name>
</gene>
<dbReference type="Proteomes" id="UP000580250">
    <property type="component" value="Unassembled WGS sequence"/>
</dbReference>
<proteinExistence type="predicted"/>
<evidence type="ECO:0000256" key="1">
    <source>
        <dbReference type="SAM" id="SignalP"/>
    </source>
</evidence>
<comment type="caution">
    <text evidence="2">The sequence shown here is derived from an EMBL/GenBank/DDBJ whole genome shotgun (WGS) entry which is preliminary data.</text>
</comment>
<name>A0A6V7XCY6_MELEN</name>
<organism evidence="2 3">
    <name type="scientific">Meloidogyne enterolobii</name>
    <name type="common">Root-knot nematode worm</name>
    <name type="synonym">Meloidogyne mayaguensis</name>
    <dbReference type="NCBI Taxonomy" id="390850"/>
    <lineage>
        <taxon>Eukaryota</taxon>
        <taxon>Metazoa</taxon>
        <taxon>Ecdysozoa</taxon>
        <taxon>Nematoda</taxon>
        <taxon>Chromadorea</taxon>
        <taxon>Rhabditida</taxon>
        <taxon>Tylenchina</taxon>
        <taxon>Tylenchomorpha</taxon>
        <taxon>Tylenchoidea</taxon>
        <taxon>Meloidogynidae</taxon>
        <taxon>Meloidogyninae</taxon>
        <taxon>Meloidogyne</taxon>
    </lineage>
</organism>
<feature type="signal peptide" evidence="1">
    <location>
        <begin position="1"/>
        <end position="23"/>
    </location>
</feature>
<evidence type="ECO:0000313" key="3">
    <source>
        <dbReference type="Proteomes" id="UP000580250"/>
    </source>
</evidence>
<dbReference type="AlphaFoldDB" id="A0A6V7XCY6"/>